<evidence type="ECO:0000313" key="2">
    <source>
        <dbReference type="Proteomes" id="UP000223621"/>
    </source>
</evidence>
<dbReference type="GeneID" id="40090340"/>
<protein>
    <submittedName>
        <fullName evidence="1">Uncharacterized protein</fullName>
    </submittedName>
</protein>
<accession>G1BSE2</accession>
<dbReference type="Proteomes" id="UP000223621">
    <property type="component" value="Segment"/>
</dbReference>
<name>G1BSE2_9CAUD</name>
<reference evidence="1 2" key="1">
    <citation type="journal article" date="2012" name="J. Virol.">
        <title>Complete Genome Sequences of 138 Mycobacteriophages.</title>
        <authorList>
            <consortium name="the Science Education Alliance Phage Hunters Advancing Genomics and Evolutionary Science Program"/>
            <consortium name="the KwaZulu-Natal Research Institute for Tuberculosis and HIV Mycobacterial Genetics Course Students"/>
            <consortium name="the Phage Hunters Integrating Research and Education Program"/>
            <person name="Hatfull G.F."/>
        </authorList>
    </citation>
    <scope>NUCLEOTIDE SEQUENCE [LARGE SCALE GENOMIC DNA]</scope>
    <source>
        <strain evidence="1 2">Yoshi</strain>
    </source>
</reference>
<dbReference type="RefSeq" id="YP_009613939.1">
    <property type="nucleotide sequence ID" value="NC_042030.1"/>
</dbReference>
<gene>
    <name evidence="1" type="primary">35</name>
    <name evidence="1" type="ORF">YOSHI_35</name>
</gene>
<evidence type="ECO:0000313" key="1">
    <source>
        <dbReference type="EMBL" id="AEK07786.1"/>
    </source>
</evidence>
<sequence>MDQQKSRVCRSRRKDGSLYVYPIWDVYDSSGEWSGAFDTWPEAMDWATSIATRIEYWLSRQQSRS</sequence>
<proteinExistence type="predicted"/>
<dbReference type="OrthoDB" id="21922at10239"/>
<organism evidence="1 2">
    <name type="scientific">Mycobacterium phage Yoshi</name>
    <dbReference type="NCBI Taxonomy" id="2920891"/>
    <lineage>
        <taxon>Viruses</taxon>
        <taxon>Duplodnaviria</taxon>
        <taxon>Heunggongvirae</taxon>
        <taxon>Uroviricota</taxon>
        <taxon>Caudoviricetes</taxon>
        <taxon>Gracegardnervirinae</taxon>
        <taxon>Avanivirus</taxon>
        <taxon>Avanivirus yoshi</taxon>
    </lineage>
</organism>
<keyword evidence="2" id="KW-1185">Reference proteome</keyword>
<dbReference type="EMBL" id="JF704115">
    <property type="protein sequence ID" value="AEK07786.1"/>
    <property type="molecule type" value="Genomic_DNA"/>
</dbReference>